<dbReference type="Gene3D" id="3.30.565.10">
    <property type="entry name" value="Histidine kinase-like ATPase, C-terminal domain"/>
    <property type="match status" value="1"/>
</dbReference>
<feature type="transmembrane region" description="Helical" evidence="15">
    <location>
        <begin position="12"/>
        <end position="35"/>
    </location>
</feature>
<dbReference type="PROSITE" id="PS50885">
    <property type="entry name" value="HAMP"/>
    <property type="match status" value="1"/>
</dbReference>
<dbReference type="SMART" id="SM00388">
    <property type="entry name" value="HisKA"/>
    <property type="match status" value="1"/>
</dbReference>
<evidence type="ECO:0000256" key="5">
    <source>
        <dbReference type="ARBA" id="ARBA00022553"/>
    </source>
</evidence>
<comment type="catalytic activity">
    <reaction evidence="1">
        <text>ATP + protein L-histidine = ADP + protein N-phospho-L-histidine.</text>
        <dbReference type="EC" id="2.7.13.3"/>
    </reaction>
</comment>
<evidence type="ECO:0000256" key="2">
    <source>
        <dbReference type="ARBA" id="ARBA00004651"/>
    </source>
</evidence>
<name>A0A845QQB8_9FIRM</name>
<sequence length="489" mass="56643">MSKQKKFVSLNLKMAIVTLMGIFLAICMYLVSTWFSNYMISVNFTSEPAIERNVNAAFEDLEQYIEEHHVKATDTDVLREWVSDQDYTYLYIWDNENVMLDAGWAVTSNENTVDEGITEDSDTQLENYLPQQKVARIEPESFQEDVRNRIIQYADKKYYTYIDIYKEEGWRQITETVSLVLSFLTLFLVLLLYHGYIAKRIMTLATEVNIVSDGKLDHEIKGTRNDEIGMLADGVNVMRDSILQKHQSEKDAWEANNQLITSMSHDIRTPLTSMIGYLDIIEGRKYESQEDLERYIASCRDKAFQLKDLSDKLFQYFLVFGNKGTDRELEVFDASILFQQLLSEHSAEIISYGYQVEFYFNIPEVQIRADISGLRRLFDNIFSNIMKYADKNEVVCIYAETEAENVKILAINGMPEEAKKVESTRIGLKTCEKICSDLGGDFSYDEQERIFTVRILIPTLPAEELEQEENTQADMEKEQQPSKEVLIGE</sequence>
<dbReference type="PROSITE" id="PS50109">
    <property type="entry name" value="HIS_KIN"/>
    <property type="match status" value="1"/>
</dbReference>
<dbReference type="InterPro" id="IPR003661">
    <property type="entry name" value="HisK_dim/P_dom"/>
</dbReference>
<dbReference type="InterPro" id="IPR050398">
    <property type="entry name" value="HssS/ArlS-like"/>
</dbReference>
<evidence type="ECO:0000256" key="8">
    <source>
        <dbReference type="ARBA" id="ARBA00022741"/>
    </source>
</evidence>
<dbReference type="SUPFAM" id="SSF158472">
    <property type="entry name" value="HAMP domain-like"/>
    <property type="match status" value="1"/>
</dbReference>
<keyword evidence="8" id="KW-0547">Nucleotide-binding</keyword>
<keyword evidence="4" id="KW-1003">Cell membrane</keyword>
<dbReference type="InterPro" id="IPR036890">
    <property type="entry name" value="HATPase_C_sf"/>
</dbReference>
<dbReference type="EC" id="2.7.13.3" evidence="3"/>
<dbReference type="SUPFAM" id="SSF55874">
    <property type="entry name" value="ATPase domain of HSP90 chaperone/DNA topoisomerase II/histidine kinase"/>
    <property type="match status" value="1"/>
</dbReference>
<dbReference type="GO" id="GO:0000155">
    <property type="term" value="F:phosphorelay sensor kinase activity"/>
    <property type="evidence" value="ECO:0007669"/>
    <property type="project" value="InterPro"/>
</dbReference>
<reference evidence="18 19" key="1">
    <citation type="submission" date="2018-08" db="EMBL/GenBank/DDBJ databases">
        <title>Murine metabolic-syndrome-specific gut microbial biobank.</title>
        <authorList>
            <person name="Liu C."/>
        </authorList>
    </citation>
    <scope>NUCLEOTIDE SEQUENCE [LARGE SCALE GENOMIC DNA]</scope>
    <source>
        <strain evidence="18 19">28</strain>
    </source>
</reference>
<comment type="caution">
    <text evidence="18">The sequence shown here is derived from an EMBL/GenBank/DDBJ whole genome shotgun (WGS) entry which is preliminary data.</text>
</comment>
<dbReference type="GO" id="GO:0005886">
    <property type="term" value="C:plasma membrane"/>
    <property type="evidence" value="ECO:0007669"/>
    <property type="project" value="UniProtKB-SubCell"/>
</dbReference>
<dbReference type="PANTHER" id="PTHR45528">
    <property type="entry name" value="SENSOR HISTIDINE KINASE CPXA"/>
    <property type="match status" value="1"/>
</dbReference>
<keyword evidence="12" id="KW-0902">Two-component regulatory system</keyword>
<feature type="region of interest" description="Disordered" evidence="14">
    <location>
        <begin position="466"/>
        <end position="489"/>
    </location>
</feature>
<evidence type="ECO:0000256" key="7">
    <source>
        <dbReference type="ARBA" id="ARBA00022692"/>
    </source>
</evidence>
<dbReference type="SUPFAM" id="SSF47384">
    <property type="entry name" value="Homodimeric domain of signal transducing histidine kinase"/>
    <property type="match status" value="1"/>
</dbReference>
<keyword evidence="13 15" id="KW-0472">Membrane</keyword>
<gene>
    <name evidence="18" type="ORF">D0435_11245</name>
</gene>
<dbReference type="PANTHER" id="PTHR45528:SF1">
    <property type="entry name" value="SENSOR HISTIDINE KINASE CPXA"/>
    <property type="match status" value="1"/>
</dbReference>
<dbReference type="InterPro" id="IPR036097">
    <property type="entry name" value="HisK_dim/P_sf"/>
</dbReference>
<protein>
    <recommendedName>
        <fullName evidence="3">histidine kinase</fullName>
        <ecNumber evidence="3">2.7.13.3</ecNumber>
    </recommendedName>
</protein>
<evidence type="ECO:0000256" key="6">
    <source>
        <dbReference type="ARBA" id="ARBA00022679"/>
    </source>
</evidence>
<evidence type="ECO:0000256" key="15">
    <source>
        <dbReference type="SAM" id="Phobius"/>
    </source>
</evidence>
<feature type="domain" description="Histidine kinase" evidence="16">
    <location>
        <begin position="262"/>
        <end position="461"/>
    </location>
</feature>
<organism evidence="18 19">
    <name type="scientific">Anaerotruncus colihominis</name>
    <dbReference type="NCBI Taxonomy" id="169435"/>
    <lineage>
        <taxon>Bacteria</taxon>
        <taxon>Bacillati</taxon>
        <taxon>Bacillota</taxon>
        <taxon>Clostridia</taxon>
        <taxon>Eubacteriales</taxon>
        <taxon>Oscillospiraceae</taxon>
        <taxon>Anaerotruncus</taxon>
    </lineage>
</organism>
<dbReference type="SMART" id="SM00304">
    <property type="entry name" value="HAMP"/>
    <property type="match status" value="1"/>
</dbReference>
<keyword evidence="10" id="KW-0067">ATP-binding</keyword>
<evidence type="ECO:0000256" key="1">
    <source>
        <dbReference type="ARBA" id="ARBA00000085"/>
    </source>
</evidence>
<dbReference type="CDD" id="cd00082">
    <property type="entry name" value="HisKA"/>
    <property type="match status" value="1"/>
</dbReference>
<dbReference type="GO" id="GO:0005524">
    <property type="term" value="F:ATP binding"/>
    <property type="evidence" value="ECO:0007669"/>
    <property type="project" value="UniProtKB-KW"/>
</dbReference>
<dbReference type="EMBL" id="QXWK01000021">
    <property type="protein sequence ID" value="NBH62228.1"/>
    <property type="molecule type" value="Genomic_DNA"/>
</dbReference>
<dbReference type="Gene3D" id="1.10.287.130">
    <property type="match status" value="1"/>
</dbReference>
<dbReference type="Pfam" id="PF00512">
    <property type="entry name" value="HisKA"/>
    <property type="match status" value="1"/>
</dbReference>
<keyword evidence="6" id="KW-0808">Transferase</keyword>
<comment type="subcellular location">
    <subcellularLocation>
        <location evidence="2">Cell membrane</location>
        <topology evidence="2">Multi-pass membrane protein</topology>
    </subcellularLocation>
</comment>
<evidence type="ECO:0000256" key="10">
    <source>
        <dbReference type="ARBA" id="ARBA00022840"/>
    </source>
</evidence>
<feature type="transmembrane region" description="Helical" evidence="15">
    <location>
        <begin position="176"/>
        <end position="193"/>
    </location>
</feature>
<evidence type="ECO:0000256" key="9">
    <source>
        <dbReference type="ARBA" id="ARBA00022777"/>
    </source>
</evidence>
<evidence type="ECO:0000313" key="18">
    <source>
        <dbReference type="EMBL" id="NBH62228.1"/>
    </source>
</evidence>
<dbReference type="Pfam" id="PF00672">
    <property type="entry name" value="HAMP"/>
    <property type="match status" value="1"/>
</dbReference>
<evidence type="ECO:0000259" key="16">
    <source>
        <dbReference type="PROSITE" id="PS50109"/>
    </source>
</evidence>
<keyword evidence="11 15" id="KW-1133">Transmembrane helix</keyword>
<evidence type="ECO:0000256" key="3">
    <source>
        <dbReference type="ARBA" id="ARBA00012438"/>
    </source>
</evidence>
<keyword evidence="9 18" id="KW-0418">Kinase</keyword>
<keyword evidence="5" id="KW-0597">Phosphoprotein</keyword>
<dbReference type="CDD" id="cd06225">
    <property type="entry name" value="HAMP"/>
    <property type="match status" value="1"/>
</dbReference>
<dbReference type="RefSeq" id="WP_160202517.1">
    <property type="nucleotide sequence ID" value="NZ_QXWK01000021.1"/>
</dbReference>
<accession>A0A845QQB8</accession>
<dbReference type="InterPro" id="IPR005467">
    <property type="entry name" value="His_kinase_dom"/>
</dbReference>
<evidence type="ECO:0000256" key="11">
    <source>
        <dbReference type="ARBA" id="ARBA00022989"/>
    </source>
</evidence>
<evidence type="ECO:0000259" key="17">
    <source>
        <dbReference type="PROSITE" id="PS50885"/>
    </source>
</evidence>
<keyword evidence="7 15" id="KW-0812">Transmembrane</keyword>
<evidence type="ECO:0000256" key="13">
    <source>
        <dbReference type="ARBA" id="ARBA00023136"/>
    </source>
</evidence>
<evidence type="ECO:0000256" key="14">
    <source>
        <dbReference type="SAM" id="MobiDB-lite"/>
    </source>
</evidence>
<dbReference type="Proteomes" id="UP000446866">
    <property type="component" value="Unassembled WGS sequence"/>
</dbReference>
<keyword evidence="19" id="KW-1185">Reference proteome</keyword>
<evidence type="ECO:0000256" key="12">
    <source>
        <dbReference type="ARBA" id="ARBA00023012"/>
    </source>
</evidence>
<proteinExistence type="predicted"/>
<dbReference type="InterPro" id="IPR003660">
    <property type="entry name" value="HAMP_dom"/>
</dbReference>
<dbReference type="AlphaFoldDB" id="A0A845QQB8"/>
<feature type="domain" description="HAMP" evidence="17">
    <location>
        <begin position="195"/>
        <end position="247"/>
    </location>
</feature>
<evidence type="ECO:0000313" key="19">
    <source>
        <dbReference type="Proteomes" id="UP000446866"/>
    </source>
</evidence>
<evidence type="ECO:0000256" key="4">
    <source>
        <dbReference type="ARBA" id="ARBA00022475"/>
    </source>
</evidence>
<dbReference type="Gene3D" id="6.10.340.10">
    <property type="match status" value="1"/>
</dbReference>